<evidence type="ECO:0000256" key="9">
    <source>
        <dbReference type="ARBA" id="ARBA00022968"/>
    </source>
</evidence>
<dbReference type="EMBL" id="AUPC02000240">
    <property type="protein sequence ID" value="POG64479.1"/>
    <property type="molecule type" value="Genomic_DNA"/>
</dbReference>
<evidence type="ECO:0000256" key="17">
    <source>
        <dbReference type="ARBA" id="ARBA00048605"/>
    </source>
</evidence>
<dbReference type="GO" id="GO:0009100">
    <property type="term" value="P:glycoprotein metabolic process"/>
    <property type="evidence" value="ECO:0007669"/>
    <property type="project" value="UniProtKB-ARBA"/>
</dbReference>
<dbReference type="VEuPathDB" id="FungiDB:RhiirFUN_004321"/>
<evidence type="ECO:0000256" key="12">
    <source>
        <dbReference type="ARBA" id="ARBA00023136"/>
    </source>
</evidence>
<reference evidence="22 23" key="2">
    <citation type="journal article" date="2018" name="New Phytol.">
        <title>High intraspecific genome diversity in the model arbuscular mycorrhizal symbiont Rhizophagus irregularis.</title>
        <authorList>
            <person name="Chen E.C.H."/>
            <person name="Morin E."/>
            <person name="Beaudet D."/>
            <person name="Noel J."/>
            <person name="Yildirir G."/>
            <person name="Ndikumana S."/>
            <person name="Charron P."/>
            <person name="St-Onge C."/>
            <person name="Giorgi J."/>
            <person name="Kruger M."/>
            <person name="Marton T."/>
            <person name="Ropars J."/>
            <person name="Grigoriev I.V."/>
            <person name="Hainaut M."/>
            <person name="Henrissat B."/>
            <person name="Roux C."/>
            <person name="Martin F."/>
            <person name="Corradi N."/>
        </authorList>
    </citation>
    <scope>NUCLEOTIDE SEQUENCE [LARGE SCALE GENOMIC DNA]</scope>
    <source>
        <strain evidence="22 23">DAOM 197198</strain>
    </source>
</reference>
<evidence type="ECO:0000256" key="4">
    <source>
        <dbReference type="ARBA" id="ARBA00007658"/>
    </source>
</evidence>
<dbReference type="PANTHER" id="PTHR11742">
    <property type="entry name" value="MANNOSYL-OLIGOSACCHARIDE ALPHA-1,2-MANNOSIDASE-RELATED"/>
    <property type="match status" value="1"/>
</dbReference>
<evidence type="ECO:0000256" key="21">
    <source>
        <dbReference type="RuleBase" id="RU361193"/>
    </source>
</evidence>
<evidence type="ECO:0000256" key="10">
    <source>
        <dbReference type="ARBA" id="ARBA00022989"/>
    </source>
</evidence>
<keyword evidence="23" id="KW-1185">Reference proteome</keyword>
<dbReference type="GO" id="GO:0005975">
    <property type="term" value="P:carbohydrate metabolic process"/>
    <property type="evidence" value="ECO:0007669"/>
    <property type="project" value="InterPro"/>
</dbReference>
<dbReference type="GO" id="GO:0005509">
    <property type="term" value="F:calcium ion binding"/>
    <property type="evidence" value="ECO:0007669"/>
    <property type="project" value="InterPro"/>
</dbReference>
<comment type="subcellular location">
    <subcellularLocation>
        <location evidence="2">Golgi apparatus membrane</location>
        <topology evidence="2">Single-pass type II membrane protein</topology>
    </subcellularLocation>
</comment>
<dbReference type="InterPro" id="IPR036026">
    <property type="entry name" value="Seven-hairpin_glycosidases"/>
</dbReference>
<gene>
    <name evidence="22" type="ORF">GLOIN_2v1675512</name>
</gene>
<evidence type="ECO:0000256" key="1">
    <source>
        <dbReference type="ARBA" id="ARBA00001913"/>
    </source>
</evidence>
<comment type="caution">
    <text evidence="22">The sequence shown here is derived from an EMBL/GenBank/DDBJ whole genome shotgun (WGS) entry which is preliminary data.</text>
</comment>
<keyword evidence="6 19" id="KW-0479">Metal-binding</keyword>
<keyword evidence="8 19" id="KW-0106">Calcium</keyword>
<evidence type="ECO:0000313" key="22">
    <source>
        <dbReference type="EMBL" id="POG64479.1"/>
    </source>
</evidence>
<keyword evidence="14" id="KW-0325">Glycoprotein</keyword>
<evidence type="ECO:0000256" key="19">
    <source>
        <dbReference type="PIRSR" id="PIRSR601382-2"/>
    </source>
</evidence>
<dbReference type="InterPro" id="IPR050749">
    <property type="entry name" value="Glycosyl_Hydrolase_47"/>
</dbReference>
<feature type="binding site" evidence="19">
    <location>
        <position position="514"/>
    </location>
    <ligand>
        <name>Ca(2+)</name>
        <dbReference type="ChEBI" id="CHEBI:29108"/>
    </ligand>
</feature>
<keyword evidence="15 21" id="KW-0326">Glycosidase</keyword>
<evidence type="ECO:0000256" key="13">
    <source>
        <dbReference type="ARBA" id="ARBA00023157"/>
    </source>
</evidence>
<comment type="catalytic activity">
    <reaction evidence="17">
        <text>N(4)-(alpha-D-Man-(1-&gt;2)-alpha-D-Man-(1-&gt;2)-alpha-D-Man-(1-&gt;3)-[alpha-D-Man-(1-&gt;2)-alpha-D-Man-(1-&gt;3)-[alpha-D-Man-(1-&gt;2)-alpha-D-Man-(1-&gt;6)]-alpha-D-Man-(1-&gt;6)]-beta-D-Man-(1-&gt;4)-beta-D-GlcNAc-(1-&gt;4)-beta-D-GlcNAc)-L-asparaginyl-[protein] (N-glucan mannose isomer 9A1,2,3B1,2,3) + 4 H2O = N(4)-(alpha-D-Man-(1-&gt;3)-[alpha-D-Man-(1-&gt;3)-[alpha-D-Man-(1-&gt;6)]-alpha-D-Man-(1-&gt;6)]-beta-D-Man-(1-&gt;4)-beta-D-GlcNAc-(1-&gt;4)-beta-D-GlcNAc)-L-asparaginyl-[protein] (N-glucan mannose isomer 5A1,2) + 4 beta-D-mannose</text>
        <dbReference type="Rhea" id="RHEA:56008"/>
        <dbReference type="Rhea" id="RHEA-COMP:14356"/>
        <dbReference type="Rhea" id="RHEA-COMP:14367"/>
        <dbReference type="ChEBI" id="CHEBI:15377"/>
        <dbReference type="ChEBI" id="CHEBI:28563"/>
        <dbReference type="ChEBI" id="CHEBI:59087"/>
        <dbReference type="ChEBI" id="CHEBI:139493"/>
        <dbReference type="EC" id="3.2.1.113"/>
    </reaction>
</comment>
<keyword evidence="12" id="KW-0472">Membrane</keyword>
<evidence type="ECO:0000256" key="5">
    <source>
        <dbReference type="ARBA" id="ARBA00022692"/>
    </source>
</evidence>
<comment type="catalytic activity">
    <reaction evidence="16">
        <text>N(4)-(alpha-D-Man-(1-&gt;2)-alpha-D-Man-(1-&gt;2)-alpha-D-Man-(1-&gt;3)-[alpha-D-Man-(1-&gt;3)-[alpha-D-Man-(1-&gt;2)-alpha-D-Man-(1-&gt;6)]-alpha-D-Man-(1-&gt;6)]-beta-D-Man-(1-&gt;4)-beta-D-GlcNAc-(1-&gt;4)-beta-D-GlcNAc)-L-asparaginyl-[protein] (N-glucan mannose isomer 8A1,2,3B1,3) + 3 H2O = N(4)-(alpha-D-Man-(1-&gt;3)-[alpha-D-Man-(1-&gt;3)-[alpha-D-Man-(1-&gt;6)]-alpha-D-Man-(1-&gt;6)]-beta-D-Man-(1-&gt;4)-beta-D-GlcNAc-(1-&gt;4)-beta-D-GlcNAc)-L-asparaginyl-[protein] (N-glucan mannose isomer 5A1,2) + 3 beta-D-mannose</text>
        <dbReference type="Rhea" id="RHEA:56028"/>
        <dbReference type="Rhea" id="RHEA-COMP:14358"/>
        <dbReference type="Rhea" id="RHEA-COMP:14367"/>
        <dbReference type="ChEBI" id="CHEBI:15377"/>
        <dbReference type="ChEBI" id="CHEBI:28563"/>
        <dbReference type="ChEBI" id="CHEBI:59087"/>
        <dbReference type="ChEBI" id="CHEBI:60628"/>
        <dbReference type="EC" id="3.2.1.113"/>
    </reaction>
</comment>
<dbReference type="SUPFAM" id="SSF48225">
    <property type="entry name" value="Seven-hairpin glycosidases"/>
    <property type="match status" value="1"/>
</dbReference>
<evidence type="ECO:0000256" key="11">
    <source>
        <dbReference type="ARBA" id="ARBA00023034"/>
    </source>
</evidence>
<evidence type="ECO:0000256" key="15">
    <source>
        <dbReference type="ARBA" id="ARBA00023295"/>
    </source>
</evidence>
<dbReference type="PRINTS" id="PR00747">
    <property type="entry name" value="GLYHDRLASE47"/>
</dbReference>
<evidence type="ECO:0000256" key="20">
    <source>
        <dbReference type="PIRSR" id="PIRSR601382-3"/>
    </source>
</evidence>
<evidence type="ECO:0000256" key="14">
    <source>
        <dbReference type="ARBA" id="ARBA00023180"/>
    </source>
</evidence>
<evidence type="ECO:0000256" key="2">
    <source>
        <dbReference type="ARBA" id="ARBA00004323"/>
    </source>
</evidence>
<feature type="active site" description="Proton donor" evidence="18">
    <location>
        <position position="399"/>
    </location>
</feature>
<keyword evidence="13 20" id="KW-1015">Disulfide bond</keyword>
<evidence type="ECO:0000256" key="7">
    <source>
        <dbReference type="ARBA" id="ARBA00022801"/>
    </source>
</evidence>
<dbReference type="Proteomes" id="UP000018888">
    <property type="component" value="Unassembled WGS sequence"/>
</dbReference>
<feature type="disulfide bond" evidence="20">
    <location>
        <begin position="345"/>
        <end position="385"/>
    </location>
</feature>
<reference evidence="22 23" key="1">
    <citation type="journal article" date="2013" name="Proc. Natl. Acad. Sci. U.S.A.">
        <title>Genome of an arbuscular mycorrhizal fungus provides insight into the oldest plant symbiosis.</title>
        <authorList>
            <person name="Tisserant E."/>
            <person name="Malbreil M."/>
            <person name="Kuo A."/>
            <person name="Kohler A."/>
            <person name="Symeonidi A."/>
            <person name="Balestrini R."/>
            <person name="Charron P."/>
            <person name="Duensing N."/>
            <person name="Frei Dit Frey N."/>
            <person name="Gianinazzi-Pearson V."/>
            <person name="Gilbert L.B."/>
            <person name="Handa Y."/>
            <person name="Herr J.R."/>
            <person name="Hijri M."/>
            <person name="Koul R."/>
            <person name="Kawaguchi M."/>
            <person name="Krajinski F."/>
            <person name="Lammers P.J."/>
            <person name="Masclaux F.G."/>
            <person name="Murat C."/>
            <person name="Morin E."/>
            <person name="Ndikumana S."/>
            <person name="Pagni M."/>
            <person name="Petitpierre D."/>
            <person name="Requena N."/>
            <person name="Rosikiewicz P."/>
            <person name="Riley R."/>
            <person name="Saito K."/>
            <person name="San Clemente H."/>
            <person name="Shapiro H."/>
            <person name="van Tuinen D."/>
            <person name="Becard G."/>
            <person name="Bonfante P."/>
            <person name="Paszkowski U."/>
            <person name="Shachar-Hill Y.Y."/>
            <person name="Tuskan G.A."/>
            <person name="Young P.W."/>
            <person name="Sanders I.R."/>
            <person name="Henrissat B."/>
            <person name="Rensing S.A."/>
            <person name="Grigoriev I.V."/>
            <person name="Corradi N."/>
            <person name="Roux C."/>
            <person name="Martin F."/>
        </authorList>
    </citation>
    <scope>NUCLEOTIDE SEQUENCE [LARGE SCALE GENOMIC DNA]</scope>
    <source>
        <strain evidence="22 23">DAOM 197198</strain>
    </source>
</reference>
<evidence type="ECO:0000256" key="3">
    <source>
        <dbReference type="ARBA" id="ARBA00004922"/>
    </source>
</evidence>
<dbReference type="GO" id="GO:0005783">
    <property type="term" value="C:endoplasmic reticulum"/>
    <property type="evidence" value="ECO:0007669"/>
    <property type="project" value="TreeGrafter"/>
</dbReference>
<name>A0A2P4PGF7_RHIID</name>
<dbReference type="Gene3D" id="1.50.10.10">
    <property type="match status" value="1"/>
</dbReference>
<comment type="cofactor">
    <cofactor evidence="1 19">
        <name>Ca(2+)</name>
        <dbReference type="ChEBI" id="CHEBI:29108"/>
    </cofactor>
</comment>
<dbReference type="GO" id="GO:0000139">
    <property type="term" value="C:Golgi membrane"/>
    <property type="evidence" value="ECO:0007669"/>
    <property type="project" value="UniProtKB-SubCell"/>
</dbReference>
<keyword evidence="5" id="KW-0812">Transmembrane</keyword>
<evidence type="ECO:0000256" key="6">
    <source>
        <dbReference type="ARBA" id="ARBA00022723"/>
    </source>
</evidence>
<sequence length="536" mass="61190">MIYIRWSINSTPETLLDEGQVFDDDAFERPVETLVQTQFHPPIHTPTHTPTQIPVVYDTIKWKERQNAVREAFKHAWGGYVRDAWGCDEYHPISHRGSNLTGIGIGFTIVDSLDTLLIMDLKEEFQHARDWVARSLDFEQNGNVNVFETTIRVLGGLLSAYHLAGNDTLFLSKAIDLGDRLLGAFSSSSGIPYASVNLALKQGIPAHFVGGASSTSEATTLQLEFKYLSHLTSNEEYWKKAEEVMFKIDSLEKLDGLVPIYLDPHTGNFVGKTITLGARGDSYYEYLLKQYLQTSRTENIYLRMYDQSMDGVKSRLVNYSSPSKLLYIGELLNDEFSPKMDHLVCFMGGNFALGVTLGKTVREVKHLNFKQLEDLRIGKELTKTCTEMYFRTATGLAPEIAYFTSLSGPEKDISIKKFDSHNLLRPETVESLFIMWRLTGDVQYREWGWKIFEAFENHTKYEGGGYTSLEDVTSIPPGRKDKMETFWLAETLKYFYLLFGPNDQIPLDKYVFNTEAHPLPIFMPTRKVRGQGWNRQ</sequence>
<proteinExistence type="inferred from homology"/>
<comment type="similarity">
    <text evidence="4 21">Belongs to the glycosyl hydrolase 47 family.</text>
</comment>
<keyword evidence="10" id="KW-1133">Transmembrane helix</keyword>
<dbReference type="Pfam" id="PF01532">
    <property type="entry name" value="Glyco_hydro_47"/>
    <property type="match status" value="1"/>
</dbReference>
<evidence type="ECO:0000256" key="18">
    <source>
        <dbReference type="PIRSR" id="PIRSR601382-1"/>
    </source>
</evidence>
<dbReference type="GO" id="GO:0004571">
    <property type="term" value="F:mannosyl-oligosaccharide 1,2-alpha-mannosidase activity"/>
    <property type="evidence" value="ECO:0007669"/>
    <property type="project" value="UniProtKB-EC"/>
</dbReference>
<protein>
    <recommendedName>
        <fullName evidence="21">alpha-1,2-Mannosidase</fullName>
        <ecNumber evidence="21">3.2.1.-</ecNumber>
    </recommendedName>
</protein>
<dbReference type="InterPro" id="IPR012341">
    <property type="entry name" value="6hp_glycosidase-like_sf"/>
</dbReference>
<keyword evidence="9" id="KW-0735">Signal-anchor</keyword>
<dbReference type="InterPro" id="IPR001382">
    <property type="entry name" value="Glyco_hydro_47"/>
</dbReference>
<dbReference type="GO" id="GO:0036503">
    <property type="term" value="P:ERAD pathway"/>
    <property type="evidence" value="ECO:0007669"/>
    <property type="project" value="UniProtKB-ARBA"/>
</dbReference>
<evidence type="ECO:0000256" key="16">
    <source>
        <dbReference type="ARBA" id="ARBA00047669"/>
    </source>
</evidence>
<dbReference type="AlphaFoldDB" id="A0A2P4PGF7"/>
<dbReference type="EC" id="3.2.1.-" evidence="21"/>
<dbReference type="FunFam" id="1.50.10.10:FF:000017">
    <property type="entry name" value="alpha-1,2-Mannosidase"/>
    <property type="match status" value="1"/>
</dbReference>
<keyword evidence="11" id="KW-0333">Golgi apparatus</keyword>
<comment type="pathway">
    <text evidence="3">Protein modification; protein glycosylation.</text>
</comment>
<accession>A0A2P4PGF7</accession>
<organism evidence="22 23">
    <name type="scientific">Rhizophagus irregularis (strain DAOM 181602 / DAOM 197198 / MUCL 43194)</name>
    <name type="common">Arbuscular mycorrhizal fungus</name>
    <name type="synonym">Glomus intraradices</name>
    <dbReference type="NCBI Taxonomy" id="747089"/>
    <lineage>
        <taxon>Eukaryota</taxon>
        <taxon>Fungi</taxon>
        <taxon>Fungi incertae sedis</taxon>
        <taxon>Mucoromycota</taxon>
        <taxon>Glomeromycotina</taxon>
        <taxon>Glomeromycetes</taxon>
        <taxon>Glomerales</taxon>
        <taxon>Glomeraceae</taxon>
        <taxon>Rhizophagus</taxon>
    </lineage>
</organism>
<dbReference type="PANTHER" id="PTHR11742:SF55">
    <property type="entry name" value="ENDOPLASMIC RETICULUM MANNOSYL-OLIGOSACCHARIDE 1,2-ALPHA-MANNOSIDASE"/>
    <property type="match status" value="1"/>
</dbReference>
<feature type="active site" evidence="18">
    <location>
        <position position="281"/>
    </location>
</feature>
<evidence type="ECO:0000313" key="23">
    <source>
        <dbReference type="Proteomes" id="UP000018888"/>
    </source>
</evidence>
<feature type="active site" description="Proton donor" evidence="18">
    <location>
        <position position="148"/>
    </location>
</feature>
<keyword evidence="7 21" id="KW-0378">Hydrolase</keyword>
<feature type="active site" evidence="18">
    <location>
        <position position="427"/>
    </location>
</feature>
<evidence type="ECO:0000256" key="8">
    <source>
        <dbReference type="ARBA" id="ARBA00022837"/>
    </source>
</evidence>